<dbReference type="AlphaFoldDB" id="A0A075R3B7"/>
<dbReference type="Proteomes" id="UP000005850">
    <property type="component" value="Chromosome"/>
</dbReference>
<keyword evidence="3" id="KW-1185">Reference proteome</keyword>
<evidence type="ECO:0000256" key="1">
    <source>
        <dbReference type="SAM" id="Phobius"/>
    </source>
</evidence>
<keyword evidence="1" id="KW-1133">Transmembrane helix</keyword>
<organism evidence="2 3">
    <name type="scientific">Brevibacillus laterosporus LMG 15441</name>
    <dbReference type="NCBI Taxonomy" id="1042163"/>
    <lineage>
        <taxon>Bacteria</taxon>
        <taxon>Bacillati</taxon>
        <taxon>Bacillota</taxon>
        <taxon>Bacilli</taxon>
        <taxon>Bacillales</taxon>
        <taxon>Paenibacillaceae</taxon>
        <taxon>Brevibacillus</taxon>
    </lineage>
</organism>
<keyword evidence="1" id="KW-0472">Membrane</keyword>
<dbReference type="HOGENOM" id="CLU_207655_0_0_9"/>
<evidence type="ECO:0000313" key="2">
    <source>
        <dbReference type="EMBL" id="AIG27027.1"/>
    </source>
</evidence>
<reference evidence="2 3" key="1">
    <citation type="journal article" date="2011" name="J. Bacteriol.">
        <title>Genome sequence of Brevibacillus laterosporus LMG 15441, a pathogen of invertebrates.</title>
        <authorList>
            <person name="Djukic M."/>
            <person name="Poehlein A."/>
            <person name="Thurmer A."/>
            <person name="Daniel R."/>
        </authorList>
    </citation>
    <scope>NUCLEOTIDE SEQUENCE [LARGE SCALE GENOMIC DNA]</scope>
    <source>
        <strain evidence="2 3">LMG 15441</strain>
    </source>
</reference>
<dbReference type="STRING" id="1042163.BRLA_c027080"/>
<feature type="transmembrane region" description="Helical" evidence="1">
    <location>
        <begin position="12"/>
        <end position="31"/>
    </location>
</feature>
<name>A0A075R3B7_BRELA</name>
<dbReference type="EMBL" id="CP007806">
    <property type="protein sequence ID" value="AIG27027.1"/>
    <property type="molecule type" value="Genomic_DNA"/>
</dbReference>
<feature type="transmembrane region" description="Helical" evidence="1">
    <location>
        <begin position="37"/>
        <end position="57"/>
    </location>
</feature>
<protein>
    <submittedName>
        <fullName evidence="2">Uncharacterized protein</fullName>
    </submittedName>
</protein>
<keyword evidence="1" id="KW-0812">Transmembrane</keyword>
<proteinExistence type="predicted"/>
<sequence>MKSSQWRVVCMSVLLLASITFVQLCVDMFYAQRYMEVLLYSGLAIICVPVAFLLYSLDKRR</sequence>
<gene>
    <name evidence="2" type="ORF">BRLA_c027080</name>
</gene>
<accession>A0A075R3B7</accession>
<evidence type="ECO:0000313" key="3">
    <source>
        <dbReference type="Proteomes" id="UP000005850"/>
    </source>
</evidence>
<dbReference type="KEGG" id="blr:BRLA_c027080"/>